<dbReference type="RefSeq" id="WP_343804845.1">
    <property type="nucleotide sequence ID" value="NZ_BAAAET010000002.1"/>
</dbReference>
<dbReference type="InterPro" id="IPR011006">
    <property type="entry name" value="CheY-like_superfamily"/>
</dbReference>
<feature type="coiled-coil region" evidence="1">
    <location>
        <begin position="342"/>
        <end position="369"/>
    </location>
</feature>
<name>A0ABN1I5R9_9GAMM</name>
<feature type="domain" description="NIT" evidence="3">
    <location>
        <begin position="34"/>
        <end position="289"/>
    </location>
</feature>
<keyword evidence="1" id="KW-0175">Coiled coil</keyword>
<feature type="domain" description="ANTAR" evidence="4">
    <location>
        <begin position="352"/>
        <end position="413"/>
    </location>
</feature>
<dbReference type="InterPro" id="IPR010910">
    <property type="entry name" value="Nitrate/nitrite_sensing_bac"/>
</dbReference>
<dbReference type="InterPro" id="IPR036388">
    <property type="entry name" value="WH-like_DNA-bd_sf"/>
</dbReference>
<sequence>MPAHAPLIEHFLLAARSSEIRTLDQLAQSCQLVTSACELIHELQRERGISNIYLASGGKRFGTEREQQRKRSDTAERHFHDYLRHVQEGDSRLWGSASLFHRIARVLLQLEDLPELRKGIGDQTLDTATSTEAWSGLIAGLLAIIFEAADIATDSEISQALVALFHFLQAKEHTGQERAWGSVGFATGRFDPELQARLQHLRDSQQRCLDVFIRFGGESERAKWSEIEASSGTAELVRLRWIVDGFDPASPIPAGISEIWFAVATERIDRMRDVEQQLSASLLAMAQSRLEQARKALQENRSRLQAEPDAESEPVSPLSLLLESSEGKSASLSPSGSVRALYDLLQEQAEHLQQMSDQLEEARSALTERKLIERAKGILMQYQGLTEEQAYRRLRESAMQANCRLVAVAEKVLGAVEGSVPGRASPGSH</sequence>
<evidence type="ECO:0000313" key="6">
    <source>
        <dbReference type="Proteomes" id="UP001499915"/>
    </source>
</evidence>
<comment type="caution">
    <text evidence="5">The sequence shown here is derived from an EMBL/GenBank/DDBJ whole genome shotgun (WGS) entry which is preliminary data.</text>
</comment>
<dbReference type="Pfam" id="PF08376">
    <property type="entry name" value="NIT"/>
    <property type="match status" value="1"/>
</dbReference>
<protein>
    <recommendedName>
        <fullName evidence="7">ANTAR domain-containing protein</fullName>
    </recommendedName>
</protein>
<feature type="region of interest" description="Disordered" evidence="2">
    <location>
        <begin position="297"/>
        <end position="318"/>
    </location>
</feature>
<dbReference type="SMART" id="SM01012">
    <property type="entry name" value="ANTAR"/>
    <property type="match status" value="1"/>
</dbReference>
<evidence type="ECO:0000256" key="2">
    <source>
        <dbReference type="SAM" id="MobiDB-lite"/>
    </source>
</evidence>
<evidence type="ECO:0000259" key="3">
    <source>
        <dbReference type="PROSITE" id="PS50906"/>
    </source>
</evidence>
<dbReference type="Proteomes" id="UP001499915">
    <property type="component" value="Unassembled WGS sequence"/>
</dbReference>
<feature type="compositionally biased region" description="Basic and acidic residues" evidence="2">
    <location>
        <begin position="297"/>
        <end position="306"/>
    </location>
</feature>
<dbReference type="EMBL" id="BAAAET010000002">
    <property type="protein sequence ID" value="GAA0690686.1"/>
    <property type="molecule type" value="Genomic_DNA"/>
</dbReference>
<dbReference type="PROSITE" id="PS50906">
    <property type="entry name" value="NIT"/>
    <property type="match status" value="1"/>
</dbReference>
<dbReference type="Gene3D" id="1.10.10.10">
    <property type="entry name" value="Winged helix-like DNA-binding domain superfamily/Winged helix DNA-binding domain"/>
    <property type="match status" value="1"/>
</dbReference>
<evidence type="ECO:0008006" key="7">
    <source>
        <dbReference type="Google" id="ProtNLM"/>
    </source>
</evidence>
<gene>
    <name evidence="5" type="ORF">GCM10009104_16810</name>
</gene>
<dbReference type="SUPFAM" id="SSF52172">
    <property type="entry name" value="CheY-like"/>
    <property type="match status" value="1"/>
</dbReference>
<dbReference type="Pfam" id="PF03861">
    <property type="entry name" value="ANTAR"/>
    <property type="match status" value="1"/>
</dbReference>
<evidence type="ECO:0000313" key="5">
    <source>
        <dbReference type="EMBL" id="GAA0690686.1"/>
    </source>
</evidence>
<reference evidence="5 6" key="1">
    <citation type="journal article" date="2019" name="Int. J. Syst. Evol. Microbiol.">
        <title>The Global Catalogue of Microorganisms (GCM) 10K type strain sequencing project: providing services to taxonomists for standard genome sequencing and annotation.</title>
        <authorList>
            <consortium name="The Broad Institute Genomics Platform"/>
            <consortium name="The Broad Institute Genome Sequencing Center for Infectious Disease"/>
            <person name="Wu L."/>
            <person name="Ma J."/>
        </authorList>
    </citation>
    <scope>NUCLEOTIDE SEQUENCE [LARGE SCALE GENOMIC DNA]</scope>
    <source>
        <strain evidence="5 6">JCM 15134</strain>
    </source>
</reference>
<proteinExistence type="predicted"/>
<dbReference type="InterPro" id="IPR013587">
    <property type="entry name" value="Nitrate/nitrite_sensing"/>
</dbReference>
<keyword evidence="6" id="KW-1185">Reference proteome</keyword>
<organism evidence="5 6">
    <name type="scientific">Marinobacterium maritimum</name>
    <dbReference type="NCBI Taxonomy" id="500162"/>
    <lineage>
        <taxon>Bacteria</taxon>
        <taxon>Pseudomonadati</taxon>
        <taxon>Pseudomonadota</taxon>
        <taxon>Gammaproteobacteria</taxon>
        <taxon>Oceanospirillales</taxon>
        <taxon>Oceanospirillaceae</taxon>
        <taxon>Marinobacterium</taxon>
    </lineage>
</organism>
<evidence type="ECO:0000259" key="4">
    <source>
        <dbReference type="PROSITE" id="PS50921"/>
    </source>
</evidence>
<accession>A0ABN1I5R9</accession>
<dbReference type="PROSITE" id="PS50921">
    <property type="entry name" value="ANTAR"/>
    <property type="match status" value="1"/>
</dbReference>
<dbReference type="InterPro" id="IPR005561">
    <property type="entry name" value="ANTAR"/>
</dbReference>
<evidence type="ECO:0000256" key="1">
    <source>
        <dbReference type="SAM" id="Coils"/>
    </source>
</evidence>